<evidence type="ECO:0000313" key="3">
    <source>
        <dbReference type="EMBL" id="OJH38344.1"/>
    </source>
</evidence>
<dbReference type="GO" id="GO:0006508">
    <property type="term" value="P:proteolysis"/>
    <property type="evidence" value="ECO:0007669"/>
    <property type="project" value="InterPro"/>
</dbReference>
<dbReference type="Pfam" id="PF13517">
    <property type="entry name" value="FG-GAP_3"/>
    <property type="match status" value="2"/>
</dbReference>
<dbReference type="Gene3D" id="2.130.10.130">
    <property type="entry name" value="Integrin alpha, N-terminal"/>
    <property type="match status" value="1"/>
</dbReference>
<dbReference type="GO" id="GO:0008237">
    <property type="term" value="F:metallopeptidase activity"/>
    <property type="evidence" value="ECO:0007669"/>
    <property type="project" value="InterPro"/>
</dbReference>
<reference evidence="4" key="1">
    <citation type="submission" date="2016-11" db="EMBL/GenBank/DDBJ databases">
        <authorList>
            <person name="Shukria A."/>
            <person name="Stevens D.C."/>
        </authorList>
    </citation>
    <scope>NUCLEOTIDE SEQUENCE [LARGE SCALE GENOMIC DNA]</scope>
    <source>
        <strain evidence="4">Cbfe23</strain>
    </source>
</reference>
<comment type="caution">
    <text evidence="3">The sequence shown here is derived from an EMBL/GenBank/DDBJ whole genome shotgun (WGS) entry which is preliminary data.</text>
</comment>
<keyword evidence="4" id="KW-1185">Reference proteome</keyword>
<dbReference type="Pfam" id="PF12388">
    <property type="entry name" value="Peptidase_M57"/>
    <property type="match status" value="1"/>
</dbReference>
<dbReference type="GO" id="GO:0008270">
    <property type="term" value="F:zinc ion binding"/>
    <property type="evidence" value="ECO:0007669"/>
    <property type="project" value="InterPro"/>
</dbReference>
<dbReference type="InterPro" id="IPR013517">
    <property type="entry name" value="FG-GAP"/>
</dbReference>
<dbReference type="SMART" id="SM00235">
    <property type="entry name" value="ZnMc"/>
    <property type="match status" value="1"/>
</dbReference>
<accession>A0A1L9B7V9</accession>
<dbReference type="InterPro" id="IPR028994">
    <property type="entry name" value="Integrin_alpha_N"/>
</dbReference>
<protein>
    <recommendedName>
        <fullName evidence="2">Peptidase metallopeptidase domain-containing protein</fullName>
    </recommendedName>
</protein>
<evidence type="ECO:0000259" key="2">
    <source>
        <dbReference type="SMART" id="SM00235"/>
    </source>
</evidence>
<dbReference type="AlphaFoldDB" id="A0A1L9B7V9"/>
<sequence>MTFSEFKSRVYQEPESGTFIVDGDVPLINEEQLQEHYIRYVRGGGLSVNQSGGADTVWSSTQKLRISYCVSTSFGSNYDRVVQAMNQASKDWEDAAHVAFMHNSSQDSNCTASNANVVFDVRPAPSSATYSARAFFPDYARSSRNLLIHSSAFGSLTWTLTGILRHELGHTLGFRHEHTRPEAGTCYEDGNWRELTSYDSASVMHYPHCNGGNSGDLVLTPRDKSGAQSVYGAGLQAVVGDFNGDGRQDLFSYKPGDNQAWVSWSNGINSWTRSSILYAGYDFWDPADRAVVFDFNNDRRDDLFFYRPGKGAAFVLRSNGDGSFTAVYGGGGIGGYDMTDPNDKALALDYDGDGDDDLFLHRPGAGFAYVLRSNGDGSFTTVYGGLGIGGYDLGDTRDQALVLDFNNDGRDDLFLYRPGGGAAYVLRSNGDGSFSHVYGGGGIGGYDMTDPNDKALALDYDGDGDDDLFLHRPGAGFAYVLRSNGDGSFTTVYGGLGIGGYDLGDIRDQALVFDFNNDRREDLFLYRLGGSAAYVLRSNGDGSFSAVYGGLGMAGFGSFQHQDAALALDYNSDGNDELFIYRDGRVGVALSNGSGQFSTVYSGSSL</sequence>
<organism evidence="3 4">
    <name type="scientific">Cystobacter ferrugineus</name>
    <dbReference type="NCBI Taxonomy" id="83449"/>
    <lineage>
        <taxon>Bacteria</taxon>
        <taxon>Pseudomonadati</taxon>
        <taxon>Myxococcota</taxon>
        <taxon>Myxococcia</taxon>
        <taxon>Myxococcales</taxon>
        <taxon>Cystobacterineae</taxon>
        <taxon>Archangiaceae</taxon>
        <taxon>Cystobacter</taxon>
    </lineage>
</organism>
<feature type="domain" description="Peptidase metallopeptidase" evidence="2">
    <location>
        <begin position="54"/>
        <end position="233"/>
    </location>
</feature>
<dbReference type="EMBL" id="MPIN01000006">
    <property type="protein sequence ID" value="OJH38344.1"/>
    <property type="molecule type" value="Genomic_DNA"/>
</dbReference>
<dbReference type="InterPro" id="IPR006026">
    <property type="entry name" value="Peptidase_Metallo"/>
</dbReference>
<dbReference type="InterPro" id="IPR024653">
    <property type="entry name" value="Peptidase_M10/M27/M57"/>
</dbReference>
<dbReference type="Gene3D" id="2.40.128.340">
    <property type="match status" value="1"/>
</dbReference>
<keyword evidence="1" id="KW-0732">Signal</keyword>
<dbReference type="STRING" id="83449.BON30_24730"/>
<name>A0A1L9B7V9_9BACT</name>
<gene>
    <name evidence="3" type="ORF">BON30_24730</name>
</gene>
<dbReference type="CDD" id="cd04279">
    <property type="entry name" value="ZnMc_MMP_like_1"/>
    <property type="match status" value="1"/>
</dbReference>
<evidence type="ECO:0000313" key="4">
    <source>
        <dbReference type="Proteomes" id="UP000182229"/>
    </source>
</evidence>
<dbReference type="Gene3D" id="3.40.390.10">
    <property type="entry name" value="Collagenase (Catalytic Domain)"/>
    <property type="match status" value="1"/>
</dbReference>
<proteinExistence type="predicted"/>
<dbReference type="PANTHER" id="PTHR46580">
    <property type="entry name" value="SENSOR KINASE-RELATED"/>
    <property type="match status" value="1"/>
</dbReference>
<dbReference type="SUPFAM" id="SSF55486">
    <property type="entry name" value="Metalloproteases ('zincins'), catalytic domain"/>
    <property type="match status" value="1"/>
</dbReference>
<dbReference type="PANTHER" id="PTHR46580:SF4">
    <property type="entry name" value="ATP_GTP-BINDING PROTEIN"/>
    <property type="match status" value="1"/>
</dbReference>
<dbReference type="SUPFAM" id="SSF69318">
    <property type="entry name" value="Integrin alpha N-terminal domain"/>
    <property type="match status" value="2"/>
</dbReference>
<reference evidence="3 4" key="2">
    <citation type="submission" date="2016-12" db="EMBL/GenBank/DDBJ databases">
        <title>Draft Genome Sequence of Cystobacter ferrugineus Strain Cbfe23.</title>
        <authorList>
            <person name="Akbar S."/>
            <person name="Dowd S.E."/>
            <person name="Stevens D.C."/>
        </authorList>
    </citation>
    <scope>NUCLEOTIDE SEQUENCE [LARGE SCALE GENOMIC DNA]</scope>
    <source>
        <strain evidence="3 4">Cbfe23</strain>
    </source>
</reference>
<evidence type="ECO:0000256" key="1">
    <source>
        <dbReference type="ARBA" id="ARBA00022729"/>
    </source>
</evidence>
<dbReference type="Proteomes" id="UP000182229">
    <property type="component" value="Unassembled WGS sequence"/>
</dbReference>
<dbReference type="InterPro" id="IPR024079">
    <property type="entry name" value="MetalloPept_cat_dom_sf"/>
</dbReference>